<dbReference type="InterPro" id="IPR045130">
    <property type="entry name" value="OFUT2-like"/>
</dbReference>
<keyword evidence="6" id="KW-1133">Transmembrane helix</keyword>
<keyword evidence="6" id="KW-0812">Transmembrane</keyword>
<keyword evidence="3" id="KW-0119">Carbohydrate metabolism</keyword>
<reference evidence="7 8" key="1">
    <citation type="submission" date="2021-04" db="EMBL/GenBank/DDBJ databases">
        <authorList>
            <person name="Bliznina A."/>
        </authorList>
    </citation>
    <scope>NUCLEOTIDE SEQUENCE [LARGE SCALE GENOMIC DNA]</scope>
</reference>
<keyword evidence="8" id="KW-1185">Reference proteome</keyword>
<sequence>MLEIGRSNRDCLAILAFIALAGFFYLNLFAKERFFGEVEEYQIDKISVQYELLGEKIRLLEEKLEETDEENSVTENEVESLREEIQFLQNNAAAGELMKSDSLETLGGRFYPAPKAEETISDEEWEEITEDEDEDESSESEEENYDDLYENAVEESQKICPLSAEYTAAEFREENVLAKYETRPDKFLTSVLMNGPNNQLLGLRETMFIAIKLKRSYIMPKFFKHDRADPTAVHEYLEEVEPNERVSILKMRRLMNTKPLESVPDICENGEFSVFYQLARKGGSQNQGRLIKTCEKVDCEVDNVNCDEWNEGVCLENVSLPKVPNLNKTPMKLSRLAQDGNNTIMETIYDSDHSCAIMAYPYMDINFARNLFHPKINDEDKELMKDIMKATGRPLHIEEVVQEFVKNAIGGDETYVSMHWRYNAGDWWHGGCDIKDGHYKAAKRNGDGEDKIPEICRKLTYMRDPRNFAMQVNEFLTKTWANVNNEKGRIIPNIIKTMYIATPPSELDLMERMREELKKINPELKIFVQTDIEPFIRKYYKNAGCSELDDRFWEILSMAEQEVCLQSSVFLHSAGSSWSKNTNIERSIHDYPVRDGEVEASIMPRGDFR</sequence>
<feature type="compositionally biased region" description="Acidic residues" evidence="5">
    <location>
        <begin position="119"/>
        <end position="146"/>
    </location>
</feature>
<evidence type="ECO:0000256" key="2">
    <source>
        <dbReference type="ARBA" id="ARBA00023253"/>
    </source>
</evidence>
<keyword evidence="4" id="KW-0175">Coiled coil</keyword>
<evidence type="ECO:0000256" key="6">
    <source>
        <dbReference type="SAM" id="Phobius"/>
    </source>
</evidence>
<keyword evidence="6" id="KW-0472">Membrane</keyword>
<dbReference type="PANTHER" id="PTHR13398">
    <property type="entry name" value="GDP-FUCOSE PROTEIN O-FUCOSYLTRANSFERASE 2"/>
    <property type="match status" value="1"/>
</dbReference>
<evidence type="ECO:0000313" key="8">
    <source>
        <dbReference type="Proteomes" id="UP001158576"/>
    </source>
</evidence>
<proteinExistence type="predicted"/>
<dbReference type="CDD" id="cd11296">
    <property type="entry name" value="O-FucT_like"/>
    <property type="match status" value="1"/>
</dbReference>
<accession>A0ABN7T3P9</accession>
<organism evidence="7 8">
    <name type="scientific">Oikopleura dioica</name>
    <name type="common">Tunicate</name>
    <dbReference type="NCBI Taxonomy" id="34765"/>
    <lineage>
        <taxon>Eukaryota</taxon>
        <taxon>Metazoa</taxon>
        <taxon>Chordata</taxon>
        <taxon>Tunicata</taxon>
        <taxon>Appendicularia</taxon>
        <taxon>Copelata</taxon>
        <taxon>Oikopleuridae</taxon>
        <taxon>Oikopleura</taxon>
    </lineage>
</organism>
<feature type="transmembrane region" description="Helical" evidence="6">
    <location>
        <begin position="12"/>
        <end position="30"/>
    </location>
</feature>
<keyword evidence="1" id="KW-0808">Transferase</keyword>
<feature type="region of interest" description="Disordered" evidence="5">
    <location>
        <begin position="117"/>
        <end position="146"/>
    </location>
</feature>
<evidence type="ECO:0000256" key="3">
    <source>
        <dbReference type="ARBA" id="ARBA00023277"/>
    </source>
</evidence>
<dbReference type="PANTHER" id="PTHR13398:SF0">
    <property type="entry name" value="GDP-FUCOSE PROTEIN O-FUCOSYLTRANSFERASE 2"/>
    <property type="match status" value="1"/>
</dbReference>
<feature type="coiled-coil region" evidence="4">
    <location>
        <begin position="43"/>
        <end position="98"/>
    </location>
</feature>
<evidence type="ECO:0000256" key="4">
    <source>
        <dbReference type="SAM" id="Coils"/>
    </source>
</evidence>
<dbReference type="EMBL" id="OU015567">
    <property type="protein sequence ID" value="CAG5109954.1"/>
    <property type="molecule type" value="Genomic_DNA"/>
</dbReference>
<keyword evidence="2" id="KW-0294">Fucose metabolism</keyword>
<evidence type="ECO:0000256" key="1">
    <source>
        <dbReference type="ARBA" id="ARBA00022679"/>
    </source>
</evidence>
<dbReference type="Gene3D" id="3.40.50.11350">
    <property type="match status" value="1"/>
</dbReference>
<protein>
    <submittedName>
        <fullName evidence="7">Oidioi.mRNA.OKI2018_I69.chr2.g4420.t1.cds</fullName>
    </submittedName>
</protein>
<name>A0ABN7T3P9_OIKDI</name>
<gene>
    <name evidence="7" type="ORF">OKIOD_LOCUS13185</name>
</gene>
<evidence type="ECO:0000256" key="5">
    <source>
        <dbReference type="SAM" id="MobiDB-lite"/>
    </source>
</evidence>
<evidence type="ECO:0000313" key="7">
    <source>
        <dbReference type="EMBL" id="CAG5109954.1"/>
    </source>
</evidence>
<dbReference type="Proteomes" id="UP001158576">
    <property type="component" value="Chromosome 2"/>
</dbReference>